<protein>
    <submittedName>
        <fullName evidence="2">Acyl carrier protein</fullName>
    </submittedName>
</protein>
<gene>
    <name evidence="2" type="ORF">AC230_26650</name>
</gene>
<name>A0A0K9XA24_9ACTN</name>
<dbReference type="SUPFAM" id="SSF47336">
    <property type="entry name" value="ACP-like"/>
    <property type="match status" value="1"/>
</dbReference>
<dbReference type="AlphaFoldDB" id="A0A0K9XA24"/>
<accession>A0A0K9XA24</accession>
<dbReference type="RefSeq" id="WP_049718787.1">
    <property type="nucleotide sequence ID" value="NZ_LFXA01000017.1"/>
</dbReference>
<dbReference type="OrthoDB" id="6996452at2"/>
<dbReference type="PROSITE" id="PS50075">
    <property type="entry name" value="CARRIER"/>
    <property type="match status" value="1"/>
</dbReference>
<evidence type="ECO:0000313" key="2">
    <source>
        <dbReference type="EMBL" id="KNB50249.1"/>
    </source>
</evidence>
<dbReference type="InterPro" id="IPR036736">
    <property type="entry name" value="ACP-like_sf"/>
</dbReference>
<evidence type="ECO:0000259" key="1">
    <source>
        <dbReference type="PROSITE" id="PS50075"/>
    </source>
</evidence>
<feature type="domain" description="Carrier" evidence="1">
    <location>
        <begin position="10"/>
        <end position="90"/>
    </location>
</feature>
<dbReference type="STRING" id="1678637.AC230_26650"/>
<reference evidence="3" key="1">
    <citation type="submission" date="2015-07" db="EMBL/GenBank/DDBJ databases">
        <title>Draft genome sequence of Streptomyces sp. CMAA 1322, a bacterium isolated from Caatinga biome, from dry forest semiarid of Brazil.</title>
        <authorList>
            <person name="Santos S.N."/>
            <person name="Gacesa R."/>
            <person name="Taketani R.G."/>
            <person name="Long P.F."/>
            <person name="Melo I.S."/>
        </authorList>
    </citation>
    <scope>NUCLEOTIDE SEQUENCE [LARGE SCALE GENOMIC DNA]</scope>
    <source>
        <strain evidence="3">CMAA 1322</strain>
    </source>
</reference>
<dbReference type="Gene3D" id="1.10.1200.10">
    <property type="entry name" value="ACP-like"/>
    <property type="match status" value="1"/>
</dbReference>
<dbReference type="PATRIC" id="fig|1678637.3.peg.5693"/>
<comment type="caution">
    <text evidence="2">The sequence shown here is derived from an EMBL/GenBank/DDBJ whole genome shotgun (WGS) entry which is preliminary data.</text>
</comment>
<dbReference type="Proteomes" id="UP000037288">
    <property type="component" value="Unassembled WGS sequence"/>
</dbReference>
<evidence type="ECO:0000313" key="3">
    <source>
        <dbReference type="Proteomes" id="UP000037288"/>
    </source>
</evidence>
<dbReference type="InterPro" id="IPR009081">
    <property type="entry name" value="PP-bd_ACP"/>
</dbReference>
<dbReference type="Pfam" id="PF00550">
    <property type="entry name" value="PP-binding"/>
    <property type="match status" value="1"/>
</dbReference>
<proteinExistence type="predicted"/>
<sequence>MSTTPVPAIDDLRTRVRAVLAARLGDAFEAVPSDADLQQALGERYDSLTAMECISAVEEEFGIEVDFVADDVRHWFSTVDLMASFTHDRLEDSAALMEGR</sequence>
<organism evidence="2 3">
    <name type="scientific">Streptomyces caatingaensis</name>
    <dbReference type="NCBI Taxonomy" id="1678637"/>
    <lineage>
        <taxon>Bacteria</taxon>
        <taxon>Bacillati</taxon>
        <taxon>Actinomycetota</taxon>
        <taxon>Actinomycetes</taxon>
        <taxon>Kitasatosporales</taxon>
        <taxon>Streptomycetaceae</taxon>
        <taxon>Streptomyces</taxon>
    </lineage>
</organism>
<dbReference type="EMBL" id="LFXA01000017">
    <property type="protein sequence ID" value="KNB50249.1"/>
    <property type="molecule type" value="Genomic_DNA"/>
</dbReference>
<keyword evidence="3" id="KW-1185">Reference proteome</keyword>